<name>A0A1U9K471_9BACL</name>
<feature type="transmembrane region" description="Helical" evidence="1">
    <location>
        <begin position="49"/>
        <end position="79"/>
    </location>
</feature>
<reference evidence="2 3" key="1">
    <citation type="journal article" date="2015" name="Int. J. Syst. Evol. Microbiol.">
        <title>Novibacillus thermophilus gen. nov., sp. nov., a Gram-staining-negative and moderately thermophilic member of the family Thermoactinomycetaceae.</title>
        <authorList>
            <person name="Yang G."/>
            <person name="Chen J."/>
            <person name="Zhou S."/>
        </authorList>
    </citation>
    <scope>NUCLEOTIDE SEQUENCE [LARGE SCALE GENOMIC DNA]</scope>
    <source>
        <strain evidence="2 3">SG-1</strain>
    </source>
</reference>
<keyword evidence="3" id="KW-1185">Reference proteome</keyword>
<keyword evidence="1" id="KW-1133">Transmembrane helix</keyword>
<organism evidence="2 3">
    <name type="scientific">Novibacillus thermophilus</name>
    <dbReference type="NCBI Taxonomy" id="1471761"/>
    <lineage>
        <taxon>Bacteria</taxon>
        <taxon>Bacillati</taxon>
        <taxon>Bacillota</taxon>
        <taxon>Bacilli</taxon>
        <taxon>Bacillales</taxon>
        <taxon>Thermoactinomycetaceae</taxon>
        <taxon>Novibacillus</taxon>
    </lineage>
</organism>
<feature type="transmembrane region" description="Helical" evidence="1">
    <location>
        <begin position="91"/>
        <end position="111"/>
    </location>
</feature>
<keyword evidence="1" id="KW-0472">Membrane</keyword>
<feature type="transmembrane region" description="Helical" evidence="1">
    <location>
        <begin position="12"/>
        <end position="29"/>
    </location>
</feature>
<dbReference type="Proteomes" id="UP000188603">
    <property type="component" value="Chromosome"/>
</dbReference>
<gene>
    <name evidence="2" type="ORF">B0W44_02645</name>
</gene>
<accession>A0A1U9K471</accession>
<protein>
    <recommendedName>
        <fullName evidence="4">Yip1 domain-containing protein</fullName>
    </recommendedName>
</protein>
<dbReference type="EMBL" id="CP019699">
    <property type="protein sequence ID" value="AQS54828.1"/>
    <property type="molecule type" value="Genomic_DNA"/>
</dbReference>
<feature type="transmembrane region" description="Helical" evidence="1">
    <location>
        <begin position="155"/>
        <end position="180"/>
    </location>
</feature>
<keyword evidence="1" id="KW-0812">Transmembrane</keyword>
<sequence length="181" mass="20797">MRIDKIQGRYILLILLVLISISTYIQMGIYEKFLPQFSDFIQEYLISILLVSVVIQLFILLIVLGIETFSLFLAVTLFLKRDSYLGQYVNVVLLSMVLVYVINIFISLYYLPLVDDVETVYRIVIASPVNYLLKPLVVLFLLYQQGLISKRPLEWLTVGGVYLAVTYLPGVLLLSFFRIVG</sequence>
<evidence type="ECO:0000313" key="2">
    <source>
        <dbReference type="EMBL" id="AQS54828.1"/>
    </source>
</evidence>
<evidence type="ECO:0000256" key="1">
    <source>
        <dbReference type="SAM" id="Phobius"/>
    </source>
</evidence>
<dbReference type="AlphaFoldDB" id="A0A1U9K471"/>
<feature type="transmembrane region" description="Helical" evidence="1">
    <location>
        <begin position="123"/>
        <end position="143"/>
    </location>
</feature>
<proteinExistence type="predicted"/>
<evidence type="ECO:0000313" key="3">
    <source>
        <dbReference type="Proteomes" id="UP000188603"/>
    </source>
</evidence>
<dbReference type="RefSeq" id="WP_077718648.1">
    <property type="nucleotide sequence ID" value="NZ_CP019699.1"/>
</dbReference>
<evidence type="ECO:0008006" key="4">
    <source>
        <dbReference type="Google" id="ProtNLM"/>
    </source>
</evidence>
<dbReference type="STRING" id="1471761.B0W44_02645"/>
<dbReference type="KEGG" id="ntr:B0W44_02645"/>